<evidence type="ECO:0000313" key="5">
    <source>
        <dbReference type="Proteomes" id="UP000696485"/>
    </source>
</evidence>
<protein>
    <recommendedName>
        <fullName evidence="3">LysM domain-containing protein</fullName>
    </recommendedName>
</protein>
<feature type="signal peptide" evidence="2">
    <location>
        <begin position="1"/>
        <end position="19"/>
    </location>
</feature>
<gene>
    <name evidence="4" type="ORF">BG006_003017</name>
</gene>
<keyword evidence="5" id="KW-1185">Reference proteome</keyword>
<dbReference type="InterPro" id="IPR036779">
    <property type="entry name" value="LysM_dom_sf"/>
</dbReference>
<reference evidence="4" key="1">
    <citation type="journal article" date="2020" name="Fungal Divers.">
        <title>Resolving the Mortierellaceae phylogeny through synthesis of multi-gene phylogenetics and phylogenomics.</title>
        <authorList>
            <person name="Vandepol N."/>
            <person name="Liber J."/>
            <person name="Desiro A."/>
            <person name="Na H."/>
            <person name="Kennedy M."/>
            <person name="Barry K."/>
            <person name="Grigoriev I.V."/>
            <person name="Miller A.N."/>
            <person name="O'Donnell K."/>
            <person name="Stajich J.E."/>
            <person name="Bonito G."/>
        </authorList>
    </citation>
    <scope>NUCLEOTIDE SEQUENCE</scope>
    <source>
        <strain evidence="4">NVP1</strain>
    </source>
</reference>
<keyword evidence="2" id="KW-0732">Signal</keyword>
<sequence>MKITASVAILALAASQAMAVVPVPVPECTKSVIVRPTDIDGCVAFATRWNTTFENLLKWNLKLRKDCLNLDEGHPICVSVTPGAGTLEPRPTGPVPPVVPPTTPTTSGAVVPPVKPTSGAAVPPPVAPGA</sequence>
<proteinExistence type="predicted"/>
<evidence type="ECO:0000256" key="1">
    <source>
        <dbReference type="SAM" id="MobiDB-lite"/>
    </source>
</evidence>
<organism evidence="4 5">
    <name type="scientific">Podila minutissima</name>
    <dbReference type="NCBI Taxonomy" id="64525"/>
    <lineage>
        <taxon>Eukaryota</taxon>
        <taxon>Fungi</taxon>
        <taxon>Fungi incertae sedis</taxon>
        <taxon>Mucoromycota</taxon>
        <taxon>Mortierellomycotina</taxon>
        <taxon>Mortierellomycetes</taxon>
        <taxon>Mortierellales</taxon>
        <taxon>Mortierellaceae</taxon>
        <taxon>Podila</taxon>
    </lineage>
</organism>
<name>A0A9P5VGE0_9FUNG</name>
<dbReference type="EMBL" id="JAAAUY010001776">
    <property type="protein sequence ID" value="KAF9319233.1"/>
    <property type="molecule type" value="Genomic_DNA"/>
</dbReference>
<dbReference type="AlphaFoldDB" id="A0A9P5VGE0"/>
<feature type="compositionally biased region" description="Pro residues" evidence="1">
    <location>
        <begin position="91"/>
        <end position="103"/>
    </location>
</feature>
<evidence type="ECO:0000256" key="2">
    <source>
        <dbReference type="SAM" id="SignalP"/>
    </source>
</evidence>
<accession>A0A9P5VGE0</accession>
<evidence type="ECO:0000313" key="4">
    <source>
        <dbReference type="EMBL" id="KAF9319233.1"/>
    </source>
</evidence>
<feature type="domain" description="LysM" evidence="3">
    <location>
        <begin position="30"/>
        <end position="78"/>
    </location>
</feature>
<feature type="chain" id="PRO_5040299680" description="LysM domain-containing protein" evidence="2">
    <location>
        <begin position="20"/>
        <end position="130"/>
    </location>
</feature>
<dbReference type="Gene3D" id="3.10.350.10">
    <property type="entry name" value="LysM domain"/>
    <property type="match status" value="1"/>
</dbReference>
<evidence type="ECO:0000259" key="3">
    <source>
        <dbReference type="PROSITE" id="PS51782"/>
    </source>
</evidence>
<feature type="non-terminal residue" evidence="4">
    <location>
        <position position="130"/>
    </location>
</feature>
<comment type="caution">
    <text evidence="4">The sequence shown here is derived from an EMBL/GenBank/DDBJ whole genome shotgun (WGS) entry which is preliminary data.</text>
</comment>
<dbReference type="InterPro" id="IPR018392">
    <property type="entry name" value="LysM"/>
</dbReference>
<feature type="region of interest" description="Disordered" evidence="1">
    <location>
        <begin position="83"/>
        <end position="130"/>
    </location>
</feature>
<dbReference type="PROSITE" id="PS51782">
    <property type="entry name" value="LYSM"/>
    <property type="match status" value="1"/>
</dbReference>
<dbReference type="Proteomes" id="UP000696485">
    <property type="component" value="Unassembled WGS sequence"/>
</dbReference>